<protein>
    <submittedName>
        <fullName evidence="1">Uncharacterized protein</fullName>
    </submittedName>
</protein>
<gene>
    <name evidence="1" type="ORF">HO133_009548</name>
</gene>
<evidence type="ECO:0000313" key="2">
    <source>
        <dbReference type="Proteomes" id="UP000593566"/>
    </source>
</evidence>
<evidence type="ECO:0000313" key="1">
    <source>
        <dbReference type="EMBL" id="KAF6225548.1"/>
    </source>
</evidence>
<dbReference type="GeneID" id="59337943"/>
<keyword evidence="2" id="KW-1185">Reference proteome</keyword>
<accession>A0A8H6CL92</accession>
<comment type="caution">
    <text evidence="1">The sequence shown here is derived from an EMBL/GenBank/DDBJ whole genome shotgun (WGS) entry which is preliminary data.</text>
</comment>
<dbReference type="AlphaFoldDB" id="A0A8H6CL92"/>
<dbReference type="EMBL" id="JACCJB010000007">
    <property type="protein sequence ID" value="KAF6225548.1"/>
    <property type="molecule type" value="Genomic_DNA"/>
</dbReference>
<dbReference type="RefSeq" id="XP_037154257.1">
    <property type="nucleotide sequence ID" value="XM_037300409.1"/>
</dbReference>
<sequence length="266" mass="30280">MATSPTLLSLATEIRFLIYSYLLPKVVNMDIVRDDMDGPLRNSLFLVCRLIHREALEYYYFTNTFLLDLSEPAYAPNRFVNGTKSLLKYIRRVQNLQLVVGDSFPVNEDPYALSEYAREQVDWFLTTLREANENQQGPWLKNLVVQDDCEPSILTEFTREVLEKGKKRREVLISLLVPFRGRIRANLSIESRALSQIRIYDGSRGANIAPAWDTVVGVSQMHSGIPPLQRVGQSHPAFLGALQSCLYQVRSGYATSQRMFLGDIGI</sequence>
<organism evidence="1 2">
    <name type="scientific">Letharia lupina</name>
    <dbReference type="NCBI Taxonomy" id="560253"/>
    <lineage>
        <taxon>Eukaryota</taxon>
        <taxon>Fungi</taxon>
        <taxon>Dikarya</taxon>
        <taxon>Ascomycota</taxon>
        <taxon>Pezizomycotina</taxon>
        <taxon>Lecanoromycetes</taxon>
        <taxon>OSLEUM clade</taxon>
        <taxon>Lecanoromycetidae</taxon>
        <taxon>Lecanorales</taxon>
        <taxon>Lecanorineae</taxon>
        <taxon>Parmeliaceae</taxon>
        <taxon>Letharia</taxon>
    </lineage>
</organism>
<reference evidence="1 2" key="1">
    <citation type="journal article" date="2020" name="Genomics">
        <title>Complete, high-quality genomes from long-read metagenomic sequencing of two wolf lichen thalli reveals enigmatic genome architecture.</title>
        <authorList>
            <person name="McKenzie S.K."/>
            <person name="Walston R.F."/>
            <person name="Allen J.L."/>
        </authorList>
    </citation>
    <scope>NUCLEOTIDE SEQUENCE [LARGE SCALE GENOMIC DNA]</scope>
    <source>
        <strain evidence="1">WasteWater1</strain>
    </source>
</reference>
<dbReference type="Proteomes" id="UP000593566">
    <property type="component" value="Unassembled WGS sequence"/>
</dbReference>
<name>A0A8H6CL92_9LECA</name>
<proteinExistence type="predicted"/>